<keyword evidence="2 8" id="KW-0436">Ligase</keyword>
<proteinExistence type="predicted"/>
<dbReference type="GO" id="GO:0005524">
    <property type="term" value="F:ATP binding"/>
    <property type="evidence" value="ECO:0007669"/>
    <property type="project" value="UniProtKB-KW"/>
</dbReference>
<keyword evidence="5" id="KW-0862">Zinc</keyword>
<evidence type="ECO:0000313" key="9">
    <source>
        <dbReference type="Proteomes" id="UP001153069"/>
    </source>
</evidence>
<evidence type="ECO:0000256" key="5">
    <source>
        <dbReference type="ARBA" id="ARBA00022833"/>
    </source>
</evidence>
<organism evidence="8 9">
    <name type="scientific">Seminavis robusta</name>
    <dbReference type="NCBI Taxonomy" id="568900"/>
    <lineage>
        <taxon>Eukaryota</taxon>
        <taxon>Sar</taxon>
        <taxon>Stramenopiles</taxon>
        <taxon>Ochrophyta</taxon>
        <taxon>Bacillariophyta</taxon>
        <taxon>Bacillariophyceae</taxon>
        <taxon>Bacillariophycidae</taxon>
        <taxon>Naviculales</taxon>
        <taxon>Naviculaceae</taxon>
        <taxon>Seminavis</taxon>
    </lineage>
</organism>
<reference evidence="8" key="1">
    <citation type="submission" date="2020-06" db="EMBL/GenBank/DDBJ databases">
        <authorList>
            <consortium name="Plant Systems Biology data submission"/>
        </authorList>
    </citation>
    <scope>NUCLEOTIDE SEQUENCE</scope>
    <source>
        <strain evidence="8">D6</strain>
    </source>
</reference>
<dbReference type="AlphaFoldDB" id="A0A9N8EQJ8"/>
<dbReference type="Gene3D" id="3.40.50.620">
    <property type="entry name" value="HUPs"/>
    <property type="match status" value="1"/>
</dbReference>
<dbReference type="OrthoDB" id="438179at2759"/>
<dbReference type="InterPro" id="IPR009080">
    <property type="entry name" value="tRNAsynth_Ia_anticodon-bd"/>
</dbReference>
<feature type="domain" description="tRNA synthetases class I catalytic" evidence="7">
    <location>
        <begin position="323"/>
        <end position="363"/>
    </location>
</feature>
<dbReference type="Proteomes" id="UP001153069">
    <property type="component" value="Unassembled WGS sequence"/>
</dbReference>
<keyword evidence="6" id="KW-0067">ATP-binding</keyword>
<evidence type="ECO:0000259" key="7">
    <source>
        <dbReference type="Pfam" id="PF01406"/>
    </source>
</evidence>
<accession>A0A9N8EQJ8</accession>
<comment type="cofactor">
    <cofactor evidence="1">
        <name>Zn(2+)</name>
        <dbReference type="ChEBI" id="CHEBI:29105"/>
    </cofactor>
</comment>
<dbReference type="PRINTS" id="PR00983">
    <property type="entry name" value="TRNASYNTHCYS"/>
</dbReference>
<keyword evidence="3" id="KW-0479">Metal-binding</keyword>
<gene>
    <name evidence="8" type="ORF">SEMRO_1515_G279050.1</name>
</gene>
<dbReference type="SUPFAM" id="SSF47323">
    <property type="entry name" value="Anticodon-binding domain of a subclass of class I aminoacyl-tRNA synthetases"/>
    <property type="match status" value="1"/>
</dbReference>
<evidence type="ECO:0000256" key="1">
    <source>
        <dbReference type="ARBA" id="ARBA00001947"/>
    </source>
</evidence>
<protein>
    <submittedName>
        <fullName evidence="8">Cysteine--tRNA ligase</fullName>
    </submittedName>
</protein>
<dbReference type="Pfam" id="PF01406">
    <property type="entry name" value="tRNA-synt_1e"/>
    <property type="match status" value="2"/>
</dbReference>
<dbReference type="EMBL" id="CAICTM010001513">
    <property type="protein sequence ID" value="CAB9524274.1"/>
    <property type="molecule type" value="Genomic_DNA"/>
</dbReference>
<dbReference type="InterPro" id="IPR014729">
    <property type="entry name" value="Rossmann-like_a/b/a_fold"/>
</dbReference>
<dbReference type="InterPro" id="IPR024909">
    <property type="entry name" value="Cys-tRNA/MSH_ligase"/>
</dbReference>
<dbReference type="PANTHER" id="PTHR10890">
    <property type="entry name" value="CYSTEINYL-TRNA SYNTHETASE"/>
    <property type="match status" value="1"/>
</dbReference>
<dbReference type="GO" id="GO:0006423">
    <property type="term" value="P:cysteinyl-tRNA aminoacylation"/>
    <property type="evidence" value="ECO:0007669"/>
    <property type="project" value="TreeGrafter"/>
</dbReference>
<dbReference type="InterPro" id="IPR032678">
    <property type="entry name" value="tRNA-synt_1_cat_dom"/>
</dbReference>
<comment type="caution">
    <text evidence="8">The sequence shown here is derived from an EMBL/GenBank/DDBJ whole genome shotgun (WGS) entry which is preliminary data.</text>
</comment>
<evidence type="ECO:0000256" key="4">
    <source>
        <dbReference type="ARBA" id="ARBA00022741"/>
    </source>
</evidence>
<dbReference type="GO" id="GO:0005737">
    <property type="term" value="C:cytoplasm"/>
    <property type="evidence" value="ECO:0007669"/>
    <property type="project" value="TreeGrafter"/>
</dbReference>
<evidence type="ECO:0000313" key="8">
    <source>
        <dbReference type="EMBL" id="CAB9524274.1"/>
    </source>
</evidence>
<keyword evidence="9" id="KW-1185">Reference proteome</keyword>
<feature type="domain" description="tRNA synthetases class I catalytic" evidence="7">
    <location>
        <begin position="66"/>
        <end position="311"/>
    </location>
</feature>
<dbReference type="GO" id="GO:0004817">
    <property type="term" value="F:cysteine-tRNA ligase activity"/>
    <property type="evidence" value="ECO:0007669"/>
    <property type="project" value="TreeGrafter"/>
</dbReference>
<evidence type="ECO:0000256" key="6">
    <source>
        <dbReference type="ARBA" id="ARBA00022840"/>
    </source>
</evidence>
<dbReference type="GO" id="GO:0046872">
    <property type="term" value="F:metal ion binding"/>
    <property type="evidence" value="ECO:0007669"/>
    <property type="project" value="UniProtKB-KW"/>
</dbReference>
<sequence>MRSLPLALVHDLRIARLSAVRHLQSQSASAGSRLRLYDSLSETIKEIPLSFANTSTDGSTSTAAATEAKALAWYTCGPTTYAAMHLGHARTYVWLDMMRRIIQNEARIRVPGLSPLFVMNITDIDDKILNAATDSGTPPLTLSRQAEANFWKDMDRLNCLRPHVVTRVSEFVQTDIVPYIQTLVDKQMAYASQDGVYFHVQEFEAQGQTYGKLAGKAAQAATQPQTSTTKKDPRDFALWKLQKEGEDVAWPSPWGNGRPGWHIECSAMIEAIAKQFQHTHQFLVHAGGHDLKFPHHTNEIAQAEAYHHEQHEQSSSSGTCTSCSNTAAKTTRWIPHWVHTGHLMIKEAKMSKSLKNFLTVDELWFDGSANDKESTNSTMGSPADDFRMWCLMGGSYKHKEEYSRSRIRNARQQRQKILQFFLDGEQWIEKQQIHAESTSSDSFGSKRWSDHDHELFNTVSMASADAYNALLDDMHGTRFVDHLLRITEEASVYMRRRHSTNNSETNNNVEPMKMALQSCRDLLSLVGFSPATVNAGLTYNARDEHRSSQIVGGEKAIIEELIRFREQVRKAALEDVKQQKKGANYKSSCAKNILKACDELRDALPALGLQVMDGKQQTEDAGAWKYCVPKGTPHQ</sequence>
<keyword evidence="4" id="KW-0547">Nucleotide-binding</keyword>
<evidence type="ECO:0000256" key="3">
    <source>
        <dbReference type="ARBA" id="ARBA00022723"/>
    </source>
</evidence>
<dbReference type="PANTHER" id="PTHR10890:SF3">
    <property type="entry name" value="CYSTEINE--TRNA LIGASE, CYTOPLASMIC"/>
    <property type="match status" value="1"/>
</dbReference>
<evidence type="ECO:0000256" key="2">
    <source>
        <dbReference type="ARBA" id="ARBA00022598"/>
    </source>
</evidence>
<name>A0A9N8EQJ8_9STRA</name>
<dbReference type="SUPFAM" id="SSF52374">
    <property type="entry name" value="Nucleotidylyl transferase"/>
    <property type="match status" value="1"/>
</dbReference>